<proteinExistence type="predicted"/>
<gene>
    <name evidence="2" type="ORF">DVK85_01785</name>
</gene>
<dbReference type="InterPro" id="IPR013783">
    <property type="entry name" value="Ig-like_fold"/>
</dbReference>
<name>A0A345H8X2_9FLAO</name>
<dbReference type="Pfam" id="PF19081">
    <property type="entry name" value="Ig_7"/>
    <property type="match status" value="1"/>
</dbReference>
<dbReference type="InterPro" id="IPR035986">
    <property type="entry name" value="PKD_dom_sf"/>
</dbReference>
<evidence type="ECO:0000313" key="2">
    <source>
        <dbReference type="EMBL" id="AXG73032.1"/>
    </source>
</evidence>
<protein>
    <submittedName>
        <fullName evidence="2">Gliding motility-associated C-terminal domain-containing protein</fullName>
    </submittedName>
</protein>
<dbReference type="EMBL" id="CP031188">
    <property type="protein sequence ID" value="AXG73032.1"/>
    <property type="molecule type" value="Genomic_DNA"/>
</dbReference>
<dbReference type="OrthoDB" id="601690at2"/>
<dbReference type="Gene3D" id="2.60.40.10">
    <property type="entry name" value="Immunoglobulins"/>
    <property type="match status" value="1"/>
</dbReference>
<dbReference type="Pfam" id="PF13585">
    <property type="entry name" value="CHU_C"/>
    <property type="match status" value="1"/>
</dbReference>
<evidence type="ECO:0000313" key="3">
    <source>
        <dbReference type="Proteomes" id="UP000253951"/>
    </source>
</evidence>
<dbReference type="RefSeq" id="WP_114676795.1">
    <property type="nucleotide sequence ID" value="NZ_CP031188.1"/>
</dbReference>
<dbReference type="InterPro" id="IPR044023">
    <property type="entry name" value="Ig_7"/>
</dbReference>
<dbReference type="Proteomes" id="UP000253951">
    <property type="component" value="Chromosome"/>
</dbReference>
<keyword evidence="3" id="KW-1185">Reference proteome</keyword>
<accession>A0A345H8X2</accession>
<dbReference type="AlphaFoldDB" id="A0A345H8X2"/>
<dbReference type="SUPFAM" id="SSF49299">
    <property type="entry name" value="PKD domain"/>
    <property type="match status" value="1"/>
</dbReference>
<reference evidence="2 3" key="1">
    <citation type="submission" date="2018-07" db="EMBL/GenBank/DDBJ databases">
        <title>Complete genome sequence of Flavobacterium arcticum type strain SM1502T.</title>
        <authorList>
            <person name="Li Y."/>
            <person name="Li D.-D."/>
        </authorList>
    </citation>
    <scope>NUCLEOTIDE SEQUENCE [LARGE SCALE GENOMIC DNA]</scope>
    <source>
        <strain evidence="2 3">SM1502</strain>
    </source>
</reference>
<dbReference type="NCBIfam" id="TIGR04131">
    <property type="entry name" value="Bac_Flav_CTERM"/>
    <property type="match status" value="1"/>
</dbReference>
<dbReference type="KEGG" id="fat:DVK85_01785"/>
<dbReference type="InterPro" id="IPR026341">
    <property type="entry name" value="T9SS_type_B"/>
</dbReference>
<evidence type="ECO:0000259" key="1">
    <source>
        <dbReference type="Pfam" id="PF19081"/>
    </source>
</evidence>
<organism evidence="2 3">
    <name type="scientific">Flavobacterium arcticum</name>
    <dbReference type="NCBI Taxonomy" id="1784713"/>
    <lineage>
        <taxon>Bacteria</taxon>
        <taxon>Pseudomonadati</taxon>
        <taxon>Bacteroidota</taxon>
        <taxon>Flavobacteriia</taxon>
        <taxon>Flavobacteriales</taxon>
        <taxon>Flavobacteriaceae</taxon>
        <taxon>Flavobacterium</taxon>
    </lineage>
</organism>
<sequence length="1258" mass="136007">MINHLPINKTISVLILFFCTLLSYGQLPDFTLTVAPTPQTCLGNGTLTFTITGNDPAASIDYAVYLLPNTTTPVTIVTANTATGLSAGNYLVVATQSLGALSNTSSANVTIINQVIPLTYNLAVVKVKCGNDGEITVNVATGNAVSYEILTGPVTVPQQTSNVFNNLPIGLYTIRAYNNCGEAVVNTTQVIQENTGITINAPVFIGGELPDCNTITVGNTYEVSTSGNNIFWPLSFQYTVYPPSGGTPTIVTGTALGGSITAPNAKYTNIPFYHDQEYYYDLTITDACGNVFTRNNNIVDQKFQFNDQVNNFGCNDNSLTIEPSNFVGPITVEFVSFPDGFIPEDYNINHPDFNGSAVYFLDDNPVPEGSYTVTVNDACGRSYTADFDITPPELQPQVTVTAICGSDVGGVEIEINTRAITSVLITNAPVDYAGIIPDDVSDLVNMLGIFTMANLPLGDYTFEIIDSCGDEYTEDVAVEVTGGSPDITVLQRPGCEEDFGSIRLNAAGDFESVIITAGPAEYSDTYPVDMSENITGNGSFYMNSLPAGSYEFTTNDVCGIERIKMVNVEGYALQINEVEIIPYCGSFQLDIDHFSNGNYVQSFWLQRYDEATDTWGDPVTGSPYTSGLPNNTNADFININLDPDESPFYSTIGDFRIVKAFYTYANGSSVNSFCFSVIDTFTFTGAPVITDVFSFPCAGGLTEVAVAVEGVAPFTYKITSKDGEPFLIDNGDSNVFSSIEAAYYNFQVTDDCGNIVNSQFNINATDPITVSASGFCEGEESILTVQLFSFLNYEWYKGSDPDTILSTTNSLTFVDFDSAINSGTYYVSITTTTESSCMNQVLEYEVMPNVMPNAGEDVNSVLCNEANTINLTDYLTTPHDNDGVWEDIDASGALTGNILDTNGLTAGTYSFKYTVNGLCDLTDEATVTLTINDIPVAPVVTSVNAVCEGENIQFSITTPQAGVTYQWTGPDNFTATEANPLITSAGVMATGVYSVTAIANDCISPATTVNVTVNAIPDFEIQGETALCEGQSTIIGVAPQNFDIGDVTYEWYYENELLLDVNSSDIEIFEIGTYEVLVNNNGCETSEMVNITANTAGFIVELEAGCDDFEYIISISNIDEMNGSLFQWTGPNGYSYAGEEAVITNLEGGEYFITVTNPEGCSVSASIMIENTGCIIPRGISPNDDGYNQTFDLSNLDVRDLQIFNRYGLQVYEKQNYINEWYGQSDKGDLPTGTYFYVVTLSAGKRVTGWVYLQREIH</sequence>
<feature type="domain" description="Ig-like" evidence="1">
    <location>
        <begin position="935"/>
        <end position="1014"/>
    </location>
</feature>